<dbReference type="Pfam" id="PF04055">
    <property type="entry name" value="Radical_SAM"/>
    <property type="match status" value="1"/>
</dbReference>
<keyword evidence="4" id="KW-0411">Iron-sulfur</keyword>
<dbReference type="EMBL" id="JBHSJE010000002">
    <property type="protein sequence ID" value="MFC4979010.1"/>
    <property type="molecule type" value="Genomic_DNA"/>
</dbReference>
<protein>
    <submittedName>
        <fullName evidence="6">Radical SAM protein</fullName>
    </submittedName>
</protein>
<keyword evidence="1" id="KW-0949">S-adenosyl-L-methionine</keyword>
<dbReference type="SFLD" id="SFLDS00029">
    <property type="entry name" value="Radical_SAM"/>
    <property type="match status" value="1"/>
</dbReference>
<evidence type="ECO:0000256" key="4">
    <source>
        <dbReference type="ARBA" id="ARBA00023014"/>
    </source>
</evidence>
<keyword evidence="7" id="KW-1185">Reference proteome</keyword>
<dbReference type="Gene3D" id="3.20.20.70">
    <property type="entry name" value="Aldolase class I"/>
    <property type="match status" value="1"/>
</dbReference>
<dbReference type="InterPro" id="IPR013785">
    <property type="entry name" value="Aldolase_TIM"/>
</dbReference>
<dbReference type="PANTHER" id="PTHR11228:SF7">
    <property type="entry name" value="PQQA PEPTIDE CYCLASE"/>
    <property type="match status" value="1"/>
</dbReference>
<dbReference type="PANTHER" id="PTHR11228">
    <property type="entry name" value="RADICAL SAM DOMAIN PROTEIN"/>
    <property type="match status" value="1"/>
</dbReference>
<comment type="caution">
    <text evidence="6">The sequence shown here is derived from an EMBL/GenBank/DDBJ whole genome shotgun (WGS) entry which is preliminary data.</text>
</comment>
<evidence type="ECO:0000313" key="6">
    <source>
        <dbReference type="EMBL" id="MFC4979010.1"/>
    </source>
</evidence>
<accession>A0ABV9V738</accession>
<evidence type="ECO:0000256" key="2">
    <source>
        <dbReference type="ARBA" id="ARBA00022723"/>
    </source>
</evidence>
<evidence type="ECO:0000259" key="5">
    <source>
        <dbReference type="Pfam" id="PF04055"/>
    </source>
</evidence>
<keyword evidence="3" id="KW-0408">Iron</keyword>
<evidence type="ECO:0000256" key="1">
    <source>
        <dbReference type="ARBA" id="ARBA00022691"/>
    </source>
</evidence>
<dbReference type="InterPro" id="IPR050377">
    <property type="entry name" value="Radical_SAM_PqqE_MftC-like"/>
</dbReference>
<dbReference type="GeneID" id="31232957"/>
<dbReference type="CDD" id="cd01335">
    <property type="entry name" value="Radical_SAM"/>
    <property type="match status" value="1"/>
</dbReference>
<gene>
    <name evidence="6" type="ORF">ACFPL4_11600</name>
</gene>
<proteinExistence type="predicted"/>
<sequence>MELGELVGRRPFPAAGVLLCLTRRCPLSCAHCSTGSSLTSREEPGADRLLRFVGSFTEENRPDVVMLTGGEPLLLPSLVERLSARARAAGSRTALLSGMFFARSRDIPAPLLRAITGVDHFSASLDAHHEREIPRADVFRAVHRVRETGVAVSFHLTGTGAGDPYLADVTRDIEKEFGGRVPSLVNEVRAFGRAASWAAPARTGPEAGAVSPCAMAAWPVVAFDGAVLACCNQDTVDLRPAPAHLYLGHVATDDWASVRRRALESPVLRMIRTVGPAHLAARSGLPPRGGSYCDGCRALGSDGRVAADAGSVAAGAPGALLDLAAAHRGAADGPVGVVRQHGCAPYAPLVLARVPGTDTVPAAGGSR</sequence>
<dbReference type="SUPFAM" id="SSF102114">
    <property type="entry name" value="Radical SAM enzymes"/>
    <property type="match status" value="1"/>
</dbReference>
<evidence type="ECO:0000256" key="3">
    <source>
        <dbReference type="ARBA" id="ARBA00023004"/>
    </source>
</evidence>
<dbReference type="Proteomes" id="UP001595908">
    <property type="component" value="Unassembled WGS sequence"/>
</dbReference>
<dbReference type="RefSeq" id="WP_033299214.1">
    <property type="nucleotide sequence ID" value="NZ_JBFAGR010000010.1"/>
</dbReference>
<name>A0ABV9V738_STRAZ</name>
<keyword evidence="2" id="KW-0479">Metal-binding</keyword>
<reference evidence="7" key="1">
    <citation type="journal article" date="2019" name="Int. J. Syst. Evol. Microbiol.">
        <title>The Global Catalogue of Microorganisms (GCM) 10K type strain sequencing project: providing services to taxonomists for standard genome sequencing and annotation.</title>
        <authorList>
            <consortium name="The Broad Institute Genomics Platform"/>
            <consortium name="The Broad Institute Genome Sequencing Center for Infectious Disease"/>
            <person name="Wu L."/>
            <person name="Ma J."/>
        </authorList>
    </citation>
    <scope>NUCLEOTIDE SEQUENCE [LARGE SCALE GENOMIC DNA]</scope>
    <source>
        <strain evidence="7">ICMP 257</strain>
    </source>
</reference>
<dbReference type="InterPro" id="IPR007197">
    <property type="entry name" value="rSAM"/>
</dbReference>
<evidence type="ECO:0000313" key="7">
    <source>
        <dbReference type="Proteomes" id="UP001595908"/>
    </source>
</evidence>
<dbReference type="InterPro" id="IPR058240">
    <property type="entry name" value="rSAM_sf"/>
</dbReference>
<feature type="domain" description="Radical SAM core" evidence="5">
    <location>
        <begin position="21"/>
        <end position="163"/>
    </location>
</feature>
<organism evidence="6 7">
    <name type="scientific">Streptomyces atroolivaceus</name>
    <dbReference type="NCBI Taxonomy" id="66869"/>
    <lineage>
        <taxon>Bacteria</taxon>
        <taxon>Bacillati</taxon>
        <taxon>Actinomycetota</taxon>
        <taxon>Actinomycetes</taxon>
        <taxon>Kitasatosporales</taxon>
        <taxon>Streptomycetaceae</taxon>
        <taxon>Streptomyces</taxon>
    </lineage>
</organism>